<protein>
    <submittedName>
        <fullName evidence="2">Uncharacterized protein</fullName>
    </submittedName>
</protein>
<reference evidence="2 3" key="1">
    <citation type="submission" date="2023-07" db="EMBL/GenBank/DDBJ databases">
        <title>Sorghum-associated microbial communities from plants grown in Nebraska, USA.</title>
        <authorList>
            <person name="Schachtman D."/>
        </authorList>
    </citation>
    <scope>NUCLEOTIDE SEQUENCE [LARGE SCALE GENOMIC DNA]</scope>
    <source>
        <strain evidence="2 3">DS1781</strain>
    </source>
</reference>
<name>A0ABU1NGH4_9BURK</name>
<evidence type="ECO:0000256" key="1">
    <source>
        <dbReference type="SAM" id="SignalP"/>
    </source>
</evidence>
<sequence>MALLGTLASLSQTAASNAADGAVDPPSTMDQQVNLLASYSAQLRDGNGFTTGIGYVAQCRLVKSGSILVLQRYNGVGLTINGVTYAIPSAGVSLAPTSLTPGTAYNIYAYMNAGTMTLEASTTAHATDSTTGIEIKSGDATRTLVGKAQPVAGPAWSDSINSRLVISYYNRRPIFCQAGLGGNISNSSTSAAELSTTLQNVFLTWGDAASFSFDGYASNSTAGAVCRSGLSLDGTSLLEAFNIAQDPGAGNVLMPVSVTGVFNTTEGGHYVTAYVSVSAGTGTWGGTGTTGARCSVKGVIQG</sequence>
<dbReference type="Proteomes" id="UP001184230">
    <property type="component" value="Unassembled WGS sequence"/>
</dbReference>
<keyword evidence="1" id="KW-0732">Signal</keyword>
<gene>
    <name evidence="2" type="ORF">J2739_002744</name>
</gene>
<evidence type="ECO:0000313" key="2">
    <source>
        <dbReference type="EMBL" id="MDR6536971.1"/>
    </source>
</evidence>
<keyword evidence="3" id="KW-1185">Reference proteome</keyword>
<proteinExistence type="predicted"/>
<accession>A0ABU1NGH4</accession>
<evidence type="ECO:0000313" key="3">
    <source>
        <dbReference type="Proteomes" id="UP001184230"/>
    </source>
</evidence>
<comment type="caution">
    <text evidence="2">The sequence shown here is derived from an EMBL/GenBank/DDBJ whole genome shotgun (WGS) entry which is preliminary data.</text>
</comment>
<feature type="signal peptide" evidence="1">
    <location>
        <begin position="1"/>
        <end position="18"/>
    </location>
</feature>
<dbReference type="EMBL" id="JAVDRF010000005">
    <property type="protein sequence ID" value="MDR6536971.1"/>
    <property type="molecule type" value="Genomic_DNA"/>
</dbReference>
<organism evidence="2 3">
    <name type="scientific">Variovorax soli</name>
    <dbReference type="NCBI Taxonomy" id="376815"/>
    <lineage>
        <taxon>Bacteria</taxon>
        <taxon>Pseudomonadati</taxon>
        <taxon>Pseudomonadota</taxon>
        <taxon>Betaproteobacteria</taxon>
        <taxon>Burkholderiales</taxon>
        <taxon>Comamonadaceae</taxon>
        <taxon>Variovorax</taxon>
    </lineage>
</organism>
<feature type="chain" id="PRO_5046157161" evidence="1">
    <location>
        <begin position="19"/>
        <end position="302"/>
    </location>
</feature>